<gene>
    <name evidence="2" type="ORF">HPLM_LOCUS6162</name>
</gene>
<proteinExistence type="predicted"/>
<protein>
    <submittedName>
        <fullName evidence="2 4">Uncharacterized protein</fullName>
    </submittedName>
</protein>
<accession>A0A0N4W7P5</accession>
<name>A0A0N4W7P5_HAEPC</name>
<feature type="region of interest" description="Disordered" evidence="1">
    <location>
        <begin position="333"/>
        <end position="367"/>
    </location>
</feature>
<evidence type="ECO:0000313" key="2">
    <source>
        <dbReference type="EMBL" id="VDO28154.1"/>
    </source>
</evidence>
<dbReference type="WBParaSite" id="HPLM_0000617001-mRNA-1">
    <property type="protein sequence ID" value="HPLM_0000617001-mRNA-1"/>
    <property type="gene ID" value="HPLM_0000617001"/>
</dbReference>
<dbReference type="OrthoDB" id="10446042at2759"/>
<dbReference type="EMBL" id="UZAF01016448">
    <property type="protein sequence ID" value="VDO28154.1"/>
    <property type="molecule type" value="Genomic_DNA"/>
</dbReference>
<dbReference type="OMA" id="MMDENDF"/>
<reference evidence="4" key="1">
    <citation type="submission" date="2017-02" db="UniProtKB">
        <authorList>
            <consortium name="WormBaseParasite"/>
        </authorList>
    </citation>
    <scope>IDENTIFICATION</scope>
</reference>
<evidence type="ECO:0000313" key="4">
    <source>
        <dbReference type="WBParaSite" id="HPLM_0000617001-mRNA-1"/>
    </source>
</evidence>
<feature type="compositionally biased region" description="Pro residues" evidence="1">
    <location>
        <begin position="333"/>
        <end position="353"/>
    </location>
</feature>
<dbReference type="AlphaFoldDB" id="A0A0N4W7P5"/>
<sequence>MMEDDDVIIIGERRVGDDDVVIVEERHLDPLEQWVRRVNRPLPEITLEFMLKVMGHPEYRLFMIKNLLALDDLDEKKLAKAMLEYEEDLNAFKENFGKWMVFATVLETDVFGAIAGTTFEPGWHSSLKSKIMMDENDFDEKPSTRMDALGRWVRRVNRPLPELTPTFLRKVIGRKHYYELLLRYLRQVQNLYYKLDDIFTAVLNFLDARLQYSLRASDRNEQRCRRKAVAVAILMKDFEDDLDAFKESFNFDIMVIATYHTFSDPPQLPAFPPPELTPPVLSPPTITPPVLSPPPFSPQTFSPPLISPPMLPPPPMLSATILPPPMLSFAIIPPPPPPPPPPIPLPYFDPPTSPVLDTDSDYFVSNP</sequence>
<evidence type="ECO:0000256" key="1">
    <source>
        <dbReference type="SAM" id="MobiDB-lite"/>
    </source>
</evidence>
<organism evidence="4">
    <name type="scientific">Haemonchus placei</name>
    <name type="common">Barber's pole worm</name>
    <dbReference type="NCBI Taxonomy" id="6290"/>
    <lineage>
        <taxon>Eukaryota</taxon>
        <taxon>Metazoa</taxon>
        <taxon>Ecdysozoa</taxon>
        <taxon>Nematoda</taxon>
        <taxon>Chromadorea</taxon>
        <taxon>Rhabditida</taxon>
        <taxon>Rhabditina</taxon>
        <taxon>Rhabditomorpha</taxon>
        <taxon>Strongyloidea</taxon>
        <taxon>Trichostrongylidae</taxon>
        <taxon>Haemonchus</taxon>
    </lineage>
</organism>
<dbReference type="Proteomes" id="UP000268014">
    <property type="component" value="Unassembled WGS sequence"/>
</dbReference>
<keyword evidence="3" id="KW-1185">Reference proteome</keyword>
<evidence type="ECO:0000313" key="3">
    <source>
        <dbReference type="Proteomes" id="UP000268014"/>
    </source>
</evidence>
<reference evidence="2 3" key="2">
    <citation type="submission" date="2018-11" db="EMBL/GenBank/DDBJ databases">
        <authorList>
            <consortium name="Pathogen Informatics"/>
        </authorList>
    </citation>
    <scope>NUCLEOTIDE SEQUENCE [LARGE SCALE GENOMIC DNA]</scope>
    <source>
        <strain evidence="2 3">MHpl1</strain>
    </source>
</reference>